<dbReference type="Gene3D" id="3.40.50.1820">
    <property type="entry name" value="alpha/beta hydrolase"/>
    <property type="match status" value="1"/>
</dbReference>
<protein>
    <submittedName>
        <fullName evidence="3">3-oxoadipate enol-lactonase</fullName>
        <ecNumber evidence="3">3.1.1.24</ecNumber>
    </submittedName>
</protein>
<dbReference type="EMBL" id="JADEYC010000039">
    <property type="protein sequence ID" value="MBE9376291.1"/>
    <property type="molecule type" value="Genomic_DNA"/>
</dbReference>
<dbReference type="Proteomes" id="UP000598360">
    <property type="component" value="Unassembled WGS sequence"/>
</dbReference>
<dbReference type="PANTHER" id="PTHR33570:SF2">
    <property type="entry name" value="CARBOXYMUCONOLACTONE DECARBOXYLASE-LIKE DOMAIN-CONTAINING PROTEIN"/>
    <property type="match status" value="1"/>
</dbReference>
<dbReference type="Pfam" id="PF00561">
    <property type="entry name" value="Abhydrolase_1"/>
    <property type="match status" value="1"/>
</dbReference>
<dbReference type="InterPro" id="IPR012788">
    <property type="entry name" value="Decarb_PcaC"/>
</dbReference>
<name>A0A929BCG1_9PSEU</name>
<dbReference type="SUPFAM" id="SSF53474">
    <property type="entry name" value="alpha/beta-Hydrolases"/>
    <property type="match status" value="1"/>
</dbReference>
<dbReference type="PRINTS" id="PR00111">
    <property type="entry name" value="ABHYDROLASE"/>
</dbReference>
<dbReference type="EC" id="3.1.1.24" evidence="3"/>
<dbReference type="InterPro" id="IPR029058">
    <property type="entry name" value="AB_hydrolase_fold"/>
</dbReference>
<organism evidence="3 4">
    <name type="scientific">Saccharopolyspora montiporae</name>
    <dbReference type="NCBI Taxonomy" id="2781240"/>
    <lineage>
        <taxon>Bacteria</taxon>
        <taxon>Bacillati</taxon>
        <taxon>Actinomycetota</taxon>
        <taxon>Actinomycetes</taxon>
        <taxon>Pseudonocardiales</taxon>
        <taxon>Pseudonocardiaceae</taxon>
        <taxon>Saccharopolyspora</taxon>
    </lineage>
</organism>
<dbReference type="Pfam" id="PF02627">
    <property type="entry name" value="CMD"/>
    <property type="match status" value="1"/>
</dbReference>
<dbReference type="NCBIfam" id="TIGR02427">
    <property type="entry name" value="protocat_pcaD"/>
    <property type="match status" value="1"/>
</dbReference>
<proteinExistence type="predicted"/>
<dbReference type="SUPFAM" id="SSF69118">
    <property type="entry name" value="AhpD-like"/>
    <property type="match status" value="1"/>
</dbReference>
<feature type="domain" description="AB hydrolase-1" evidence="1">
    <location>
        <begin position="14"/>
        <end position="236"/>
    </location>
</feature>
<evidence type="ECO:0000259" key="1">
    <source>
        <dbReference type="Pfam" id="PF00561"/>
    </source>
</evidence>
<evidence type="ECO:0000313" key="3">
    <source>
        <dbReference type="EMBL" id="MBE9376291.1"/>
    </source>
</evidence>
<dbReference type="InterPro" id="IPR052512">
    <property type="entry name" value="4CMD/NDH-1_regulator"/>
</dbReference>
<dbReference type="GO" id="GO:0051920">
    <property type="term" value="F:peroxiredoxin activity"/>
    <property type="evidence" value="ECO:0007669"/>
    <property type="project" value="InterPro"/>
</dbReference>
<keyword evidence="3" id="KW-0378">Hydrolase</keyword>
<dbReference type="AlphaFoldDB" id="A0A929BCG1"/>
<dbReference type="NCBIfam" id="TIGR02425">
    <property type="entry name" value="decarb_PcaC"/>
    <property type="match status" value="1"/>
</dbReference>
<accession>A0A929BCG1</accession>
<dbReference type="GO" id="GO:0042952">
    <property type="term" value="P:beta-ketoadipate pathway"/>
    <property type="evidence" value="ECO:0007669"/>
    <property type="project" value="InterPro"/>
</dbReference>
<dbReference type="InterPro" id="IPR003779">
    <property type="entry name" value="CMD-like"/>
</dbReference>
<reference evidence="3" key="1">
    <citation type="submission" date="2020-10" db="EMBL/GenBank/DDBJ databases">
        <title>Diversity and distribution of actinomycetes associated with coral in the coast of Hainan.</title>
        <authorList>
            <person name="Li F."/>
        </authorList>
    </citation>
    <scope>NUCLEOTIDE SEQUENCE</scope>
    <source>
        <strain evidence="3">HNM0983</strain>
    </source>
</reference>
<comment type="caution">
    <text evidence="3">The sequence shown here is derived from an EMBL/GenBank/DDBJ whole genome shotgun (WGS) entry which is preliminary data.</text>
</comment>
<dbReference type="GO" id="GO:0047570">
    <property type="term" value="F:3-oxoadipate enol-lactonase activity"/>
    <property type="evidence" value="ECO:0007669"/>
    <property type="project" value="UniProtKB-EC"/>
</dbReference>
<feature type="domain" description="Carboxymuconolactone decarboxylase-like" evidence="2">
    <location>
        <begin position="288"/>
        <end position="369"/>
    </location>
</feature>
<dbReference type="InterPro" id="IPR000073">
    <property type="entry name" value="AB_hydrolase_1"/>
</dbReference>
<dbReference type="InterPro" id="IPR029032">
    <property type="entry name" value="AhpD-like"/>
</dbReference>
<sequence>MNLNYELTGPQDAPVVVLSNSLGTDLSLWDEQVPALQRHFRVLRYDQRGHGASPSAPGPFTLEQLGGDVLQLLDQLGIARAHFAGVSLGGMTGMWLAENAPDRIAGLALICTSAALGPPSMWTERAAVVREQGMAAMVEPSLPKWFTPELAQDPEVAAKFGGMIRACDPEGYAGCCEAIAEMDLLDGLGRISAPTLVIAGAEDPATPPAHAEQIAAGVPGARVEVLSPAAHLANAEQPAAVNRLLLQHFTAGDDDSRREQGMRTRRQVLGDEHVDRATAKITSFTEGFQDFITRYAWGELWSSDAVPRETRSMLTLAILAARGLDDEFAMHVRAARRNGVEAEEIREVLMHVAVYAGVPRANAAFGIADRILSAESEQDAD</sequence>
<keyword evidence="4" id="KW-1185">Reference proteome</keyword>
<dbReference type="PANTHER" id="PTHR33570">
    <property type="entry name" value="4-CARBOXYMUCONOLACTONE DECARBOXYLASE FAMILY PROTEIN"/>
    <property type="match status" value="1"/>
</dbReference>
<gene>
    <name evidence="3" type="primary">pcaD</name>
    <name evidence="3" type="ORF">IQ251_17720</name>
</gene>
<dbReference type="Gene3D" id="1.20.1290.10">
    <property type="entry name" value="AhpD-like"/>
    <property type="match status" value="1"/>
</dbReference>
<evidence type="ECO:0000259" key="2">
    <source>
        <dbReference type="Pfam" id="PF02627"/>
    </source>
</evidence>
<dbReference type="RefSeq" id="WP_193929820.1">
    <property type="nucleotide sequence ID" value="NZ_JADEYC010000039.1"/>
</dbReference>
<dbReference type="InterPro" id="IPR026968">
    <property type="entry name" value="PcaD/CatD"/>
</dbReference>
<evidence type="ECO:0000313" key="4">
    <source>
        <dbReference type="Proteomes" id="UP000598360"/>
    </source>
</evidence>